<dbReference type="PANTHER" id="PTHR38037:SF2">
    <property type="entry name" value="ATP-DEPENDENT ZINC PROTEASE DOMAIN-CONTAINING PROTEIN-RELATED"/>
    <property type="match status" value="1"/>
</dbReference>
<dbReference type="EMBL" id="BSNX01000002">
    <property type="protein sequence ID" value="GLQ70931.1"/>
    <property type="molecule type" value="Genomic_DNA"/>
</dbReference>
<evidence type="ECO:0000313" key="2">
    <source>
        <dbReference type="EMBL" id="GLQ70931.1"/>
    </source>
</evidence>
<dbReference type="InterPro" id="IPR021109">
    <property type="entry name" value="Peptidase_aspartic_dom_sf"/>
</dbReference>
<dbReference type="Gene3D" id="2.40.70.10">
    <property type="entry name" value="Acid Proteases"/>
    <property type="match status" value="1"/>
</dbReference>
<accession>A0AAV5NJV4</accession>
<name>A0AAV5NJV4_9VIBR</name>
<dbReference type="SUPFAM" id="SSF50630">
    <property type="entry name" value="Acid proteases"/>
    <property type="match status" value="1"/>
</dbReference>
<organism evidence="2 3">
    <name type="scientific">Vibrio penaeicida</name>
    <dbReference type="NCBI Taxonomy" id="104609"/>
    <lineage>
        <taxon>Bacteria</taxon>
        <taxon>Pseudomonadati</taxon>
        <taxon>Pseudomonadota</taxon>
        <taxon>Gammaproteobacteria</taxon>
        <taxon>Vibrionales</taxon>
        <taxon>Vibrionaceae</taxon>
        <taxon>Vibrio</taxon>
    </lineage>
</organism>
<evidence type="ECO:0000313" key="3">
    <source>
        <dbReference type="Proteomes" id="UP001156690"/>
    </source>
</evidence>
<dbReference type="Proteomes" id="UP001156690">
    <property type="component" value="Unassembled WGS sequence"/>
</dbReference>
<feature type="domain" description="Retropepsin-like aspartic endopeptidase" evidence="1">
    <location>
        <begin position="53"/>
        <end position="186"/>
    </location>
</feature>
<keyword evidence="3" id="KW-1185">Reference proteome</keyword>
<dbReference type="PROSITE" id="PS51257">
    <property type="entry name" value="PROKAR_LIPOPROTEIN"/>
    <property type="match status" value="1"/>
</dbReference>
<protein>
    <recommendedName>
        <fullName evidence="1">Retropepsin-like aspartic endopeptidase domain-containing protein</fullName>
    </recommendedName>
</protein>
<dbReference type="AlphaFoldDB" id="A0AAV5NJV4"/>
<gene>
    <name evidence="2" type="ORF">GCM10007932_02910</name>
</gene>
<dbReference type="PANTHER" id="PTHR38037">
    <property type="entry name" value="ZN_PROTEASE DOMAIN-CONTAINING PROTEIN"/>
    <property type="match status" value="1"/>
</dbReference>
<dbReference type="RefSeq" id="WP_126607241.1">
    <property type="nucleotide sequence ID" value="NZ_AP025145.1"/>
</dbReference>
<reference evidence="3" key="1">
    <citation type="journal article" date="2019" name="Int. J. Syst. Evol. Microbiol.">
        <title>The Global Catalogue of Microorganisms (GCM) 10K type strain sequencing project: providing services to taxonomists for standard genome sequencing and annotation.</title>
        <authorList>
            <consortium name="The Broad Institute Genomics Platform"/>
            <consortium name="The Broad Institute Genome Sequencing Center for Infectious Disease"/>
            <person name="Wu L."/>
            <person name="Ma J."/>
        </authorList>
    </citation>
    <scope>NUCLEOTIDE SEQUENCE [LARGE SCALE GENOMIC DNA]</scope>
    <source>
        <strain evidence="3">NBRC 15640</strain>
    </source>
</reference>
<dbReference type="Pfam" id="PF05618">
    <property type="entry name" value="Zn_protease"/>
    <property type="match status" value="1"/>
</dbReference>
<comment type="caution">
    <text evidence="2">The sequence shown here is derived from an EMBL/GenBank/DDBJ whole genome shotgun (WGS) entry which is preliminary data.</text>
</comment>
<proteinExistence type="predicted"/>
<evidence type="ECO:0000259" key="1">
    <source>
        <dbReference type="Pfam" id="PF05618"/>
    </source>
</evidence>
<dbReference type="InterPro" id="IPR008503">
    <property type="entry name" value="Asp_endopeptidase"/>
</dbReference>
<sequence length="188" mass="20878">MKSSRPFIFLAIAGVLTACINIQTGVHSEPKASGKSESTHEVDMLKTPDGKLVLGEKEWVHIAGLGESYKARVDTGATTSSISAVDIETFDKNGQDFVRFRIAHEGEKSPVLTLPVQRWVRIKQSSQDSYQRRAVVEGDIQIGDLKTKTEFTLADRSHLTFPVLLGRSFFRDVAVVDVSKKYVQKKVK</sequence>